<evidence type="ECO:0000256" key="1">
    <source>
        <dbReference type="SAM" id="MobiDB-lite"/>
    </source>
</evidence>
<evidence type="ECO:0000313" key="3">
    <source>
        <dbReference type="EMBL" id="ULU04793.1"/>
    </source>
</evidence>
<feature type="transmembrane region" description="Helical" evidence="2">
    <location>
        <begin position="106"/>
        <end position="122"/>
    </location>
</feature>
<organism evidence="3 4">
    <name type="scientific">Caenorhabditis briggsae</name>
    <dbReference type="NCBI Taxonomy" id="6238"/>
    <lineage>
        <taxon>Eukaryota</taxon>
        <taxon>Metazoa</taxon>
        <taxon>Ecdysozoa</taxon>
        <taxon>Nematoda</taxon>
        <taxon>Chromadorea</taxon>
        <taxon>Rhabditida</taxon>
        <taxon>Rhabditina</taxon>
        <taxon>Rhabditomorpha</taxon>
        <taxon>Rhabditoidea</taxon>
        <taxon>Rhabditidae</taxon>
        <taxon>Peloderinae</taxon>
        <taxon>Caenorhabditis</taxon>
    </lineage>
</organism>
<dbReference type="EMBL" id="CP090892">
    <property type="protein sequence ID" value="ULU04793.1"/>
    <property type="molecule type" value="Genomic_DNA"/>
</dbReference>
<dbReference type="Proteomes" id="UP000827892">
    <property type="component" value="Chromosome II"/>
</dbReference>
<evidence type="ECO:0000256" key="2">
    <source>
        <dbReference type="SAM" id="Phobius"/>
    </source>
</evidence>
<keyword evidence="2" id="KW-0812">Transmembrane</keyword>
<keyword evidence="2" id="KW-0472">Membrane</keyword>
<feature type="transmembrane region" description="Helical" evidence="2">
    <location>
        <begin position="160"/>
        <end position="182"/>
    </location>
</feature>
<name>A0AAE9ITW5_CAEBR</name>
<proteinExistence type="predicted"/>
<protein>
    <recommendedName>
        <fullName evidence="5">Receptor expression-enhancing protein</fullName>
    </recommendedName>
</protein>
<evidence type="ECO:0000313" key="4">
    <source>
        <dbReference type="Proteomes" id="UP000827892"/>
    </source>
</evidence>
<keyword evidence="2" id="KW-1133">Transmembrane helix</keyword>
<sequence length="239" mass="26860">MSEAITASQERSMLHQNNTAPRSTQLNSGTKKNNGFLSTLASYLTSTAKSDPKPIVIPKKPLMTSWDDVDFVKLNKLVCNVLYEPNNHYEPLISEIERVVGRRREHCFYAVVGTILVLILLHDAVGAITAFMTLLVPTFMTISSITTTSENSEIQNRENFFIRYWTVYAVFVTGESFLASLIQWDLRLFRLVFMSMCLSTRIPALAASYAKIIGVVTSIRDTIDSNNFESPKSESKKTS</sequence>
<gene>
    <name evidence="3" type="ORF">L3Y34_017503</name>
</gene>
<feature type="region of interest" description="Disordered" evidence="1">
    <location>
        <begin position="1"/>
        <end position="32"/>
    </location>
</feature>
<evidence type="ECO:0008006" key="5">
    <source>
        <dbReference type="Google" id="ProtNLM"/>
    </source>
</evidence>
<dbReference type="AlphaFoldDB" id="A0AAE9ITW5"/>
<reference evidence="3 4" key="1">
    <citation type="submission" date="2022-05" db="EMBL/GenBank/DDBJ databases">
        <title>Chromosome-level reference genomes for two strains of Caenorhabditis briggsae: an improved platform for comparative genomics.</title>
        <authorList>
            <person name="Stevens L."/>
            <person name="Andersen E.C."/>
        </authorList>
    </citation>
    <scope>NUCLEOTIDE SEQUENCE [LARGE SCALE GENOMIC DNA]</scope>
    <source>
        <strain evidence="3">QX1410_ONT</strain>
        <tissue evidence="3">Whole-organism</tissue>
    </source>
</reference>
<accession>A0AAE9ITW5</accession>